<name>A0AAE3M910_9BACT</name>
<dbReference type="AlphaFoldDB" id="A0AAE3M910"/>
<dbReference type="Gene3D" id="3.10.290.30">
    <property type="entry name" value="MM3350-like"/>
    <property type="match status" value="1"/>
</dbReference>
<feature type="region of interest" description="Disordered" evidence="1">
    <location>
        <begin position="139"/>
        <end position="170"/>
    </location>
</feature>
<evidence type="ECO:0000313" key="3">
    <source>
        <dbReference type="EMBL" id="MCW3789050.1"/>
    </source>
</evidence>
<gene>
    <name evidence="3" type="ORF">OM075_21460</name>
</gene>
<evidence type="ECO:0000259" key="2">
    <source>
        <dbReference type="Pfam" id="PF07929"/>
    </source>
</evidence>
<organism evidence="3 4">
    <name type="scientific">Plebeiibacterium sediminum</name>
    <dbReference type="NCBI Taxonomy" id="2992112"/>
    <lineage>
        <taxon>Bacteria</taxon>
        <taxon>Pseudomonadati</taxon>
        <taxon>Bacteroidota</taxon>
        <taxon>Bacteroidia</taxon>
        <taxon>Marinilabiliales</taxon>
        <taxon>Marinilabiliaceae</taxon>
        <taxon>Plebeiibacterium</taxon>
    </lineage>
</organism>
<dbReference type="InterPro" id="IPR012912">
    <property type="entry name" value="Plasmid_pRiA4b_Orf3-like"/>
</dbReference>
<keyword evidence="4" id="KW-1185">Reference proteome</keyword>
<sequence>MTIRLRLISGEDEDFIRDIEVGGEATFFDLHNFIQELLNFDEGQMASFFITDEEWQKQEEITLMDMAMDETSDSFIMADTKIGQFVTEAKQRLLYVFDFFNERNLFMECYEVADIECSEIKCIYAAGNPPEQLDLSDLLGEGAPEDDSLENPMDFDDEDYYNYPDTDFDNDPMISFTDDLENL</sequence>
<dbReference type="Proteomes" id="UP001209229">
    <property type="component" value="Unassembled WGS sequence"/>
</dbReference>
<feature type="compositionally biased region" description="Acidic residues" evidence="1">
    <location>
        <begin position="143"/>
        <end position="170"/>
    </location>
</feature>
<evidence type="ECO:0000313" key="4">
    <source>
        <dbReference type="Proteomes" id="UP001209229"/>
    </source>
</evidence>
<dbReference type="SUPFAM" id="SSF159941">
    <property type="entry name" value="MM3350-like"/>
    <property type="match status" value="1"/>
</dbReference>
<dbReference type="EMBL" id="JAPDPJ010000079">
    <property type="protein sequence ID" value="MCW3789050.1"/>
    <property type="molecule type" value="Genomic_DNA"/>
</dbReference>
<proteinExistence type="predicted"/>
<dbReference type="RefSeq" id="WP_301192606.1">
    <property type="nucleotide sequence ID" value="NZ_JAPDPJ010000079.1"/>
</dbReference>
<evidence type="ECO:0000256" key="1">
    <source>
        <dbReference type="SAM" id="MobiDB-lite"/>
    </source>
</evidence>
<comment type="caution">
    <text evidence="3">The sequence shown here is derived from an EMBL/GenBank/DDBJ whole genome shotgun (WGS) entry which is preliminary data.</text>
</comment>
<accession>A0AAE3M910</accession>
<dbReference type="Pfam" id="PF07929">
    <property type="entry name" value="PRiA4_ORF3"/>
    <property type="match status" value="1"/>
</dbReference>
<dbReference type="InterPro" id="IPR024047">
    <property type="entry name" value="MM3350-like_sf"/>
</dbReference>
<protein>
    <submittedName>
        <fullName evidence="3">Plasmid pRiA4b ORF-3 family protein</fullName>
    </submittedName>
</protein>
<feature type="domain" description="Plasmid pRiA4b Orf3-like" evidence="2">
    <location>
        <begin position="9"/>
        <end position="131"/>
    </location>
</feature>
<reference evidence="3" key="1">
    <citation type="submission" date="2022-10" db="EMBL/GenBank/DDBJ databases">
        <authorList>
            <person name="Yu W.X."/>
        </authorList>
    </citation>
    <scope>NUCLEOTIDE SEQUENCE</scope>
    <source>
        <strain evidence="3">AAT</strain>
    </source>
</reference>